<sequence length="64" mass="6901">MATPPPQLRAVVQSAALQNEVLYPFTKGVIKKEEEKQGASLWLLAPLKPMSCRGKSLLTGAGHN</sequence>
<protein>
    <submittedName>
        <fullName evidence="1">Uncharacterized protein</fullName>
    </submittedName>
</protein>
<dbReference type="AlphaFoldDB" id="A0A6G1BLW0"/>
<name>A0A6G1BLW0_9ORYZ</name>
<accession>A0A6G1BLW0</accession>
<dbReference type="EMBL" id="SPHZ02000012">
    <property type="protein sequence ID" value="KAF0888949.1"/>
    <property type="molecule type" value="Genomic_DNA"/>
</dbReference>
<keyword evidence="2" id="KW-1185">Reference proteome</keyword>
<organism evidence="1 2">
    <name type="scientific">Oryza meyeriana var. granulata</name>
    <dbReference type="NCBI Taxonomy" id="110450"/>
    <lineage>
        <taxon>Eukaryota</taxon>
        <taxon>Viridiplantae</taxon>
        <taxon>Streptophyta</taxon>
        <taxon>Embryophyta</taxon>
        <taxon>Tracheophyta</taxon>
        <taxon>Spermatophyta</taxon>
        <taxon>Magnoliopsida</taxon>
        <taxon>Liliopsida</taxon>
        <taxon>Poales</taxon>
        <taxon>Poaceae</taxon>
        <taxon>BOP clade</taxon>
        <taxon>Oryzoideae</taxon>
        <taxon>Oryzeae</taxon>
        <taxon>Oryzinae</taxon>
        <taxon>Oryza</taxon>
        <taxon>Oryza meyeriana</taxon>
    </lineage>
</organism>
<proteinExistence type="predicted"/>
<evidence type="ECO:0000313" key="2">
    <source>
        <dbReference type="Proteomes" id="UP000479710"/>
    </source>
</evidence>
<gene>
    <name evidence="1" type="ORF">E2562_020167</name>
</gene>
<reference evidence="1 2" key="1">
    <citation type="submission" date="2019-11" db="EMBL/GenBank/DDBJ databases">
        <title>Whole genome sequence of Oryza granulata.</title>
        <authorList>
            <person name="Li W."/>
        </authorList>
    </citation>
    <scope>NUCLEOTIDE SEQUENCE [LARGE SCALE GENOMIC DNA]</scope>
    <source>
        <strain evidence="2">cv. Menghai</strain>
        <tissue evidence="1">Leaf</tissue>
    </source>
</reference>
<evidence type="ECO:0000313" key="1">
    <source>
        <dbReference type="EMBL" id="KAF0888949.1"/>
    </source>
</evidence>
<comment type="caution">
    <text evidence="1">The sequence shown here is derived from an EMBL/GenBank/DDBJ whole genome shotgun (WGS) entry which is preliminary data.</text>
</comment>
<dbReference type="Proteomes" id="UP000479710">
    <property type="component" value="Unassembled WGS sequence"/>
</dbReference>